<keyword evidence="5" id="KW-0175">Coiled coil</keyword>
<dbReference type="PROSITE" id="PS50089">
    <property type="entry name" value="ZF_RING_2"/>
    <property type="match status" value="1"/>
</dbReference>
<dbReference type="PANTHER" id="PTHR14305:SF0">
    <property type="entry name" value="E3 UBIQUITIN-PROTEIN LIGASE CCNB1IP1"/>
    <property type="match status" value="1"/>
</dbReference>
<dbReference type="SUPFAM" id="SSF57850">
    <property type="entry name" value="RING/U-box"/>
    <property type="match status" value="1"/>
</dbReference>
<evidence type="ECO:0000259" key="6">
    <source>
        <dbReference type="PROSITE" id="PS50089"/>
    </source>
</evidence>
<sequence length="354" mass="39854">MEHILRCNTLKCRQELGDQALVTTCSHCFCVECANQFQLLSRQNGQYPACPACQMHLSNPDDAVLATLNPTEDYKTSVLSGLSPNTIIECAGRALSFWAYQTTQEIVYQEYCVKNLSNKYAALKTQMDKIIHDANAELSNLHMQSEQDNLRQKNRDISQQLRDRTRKHHETQELYDKLKRRNLISHVQEAASDAVEQTIQNSVATNRYMDTSNNQNPIIPPPPLFSSYQPSDSLNAEVNYGGITNIGPQIDKRFSNYYRSGTIRENQMQTPSTHRIKLPHGNFHPQIGSTNVINRPSIQQQCQISPRDPLSNLSNNNNSGFTGYGMSAGLKVSNSTTVPSSSSRPILRSRGLIY</sequence>
<organism evidence="7 8">
    <name type="scientific">Golovinomyces cichoracearum</name>
    <dbReference type="NCBI Taxonomy" id="62708"/>
    <lineage>
        <taxon>Eukaryota</taxon>
        <taxon>Fungi</taxon>
        <taxon>Dikarya</taxon>
        <taxon>Ascomycota</taxon>
        <taxon>Pezizomycotina</taxon>
        <taxon>Leotiomycetes</taxon>
        <taxon>Erysiphales</taxon>
        <taxon>Erysiphaceae</taxon>
        <taxon>Golovinomyces</taxon>
    </lineage>
</organism>
<evidence type="ECO:0000313" key="8">
    <source>
        <dbReference type="Proteomes" id="UP000283383"/>
    </source>
</evidence>
<dbReference type="STRING" id="62708.A0A420HIC2"/>
<evidence type="ECO:0000256" key="3">
    <source>
        <dbReference type="ARBA" id="ARBA00022833"/>
    </source>
</evidence>
<accession>A0A420HIC2</accession>
<dbReference type="GO" id="GO:0061630">
    <property type="term" value="F:ubiquitin protein ligase activity"/>
    <property type="evidence" value="ECO:0007669"/>
    <property type="project" value="InterPro"/>
</dbReference>
<dbReference type="Gene3D" id="3.30.40.10">
    <property type="entry name" value="Zinc/RING finger domain, C3HC4 (zinc finger)"/>
    <property type="match status" value="1"/>
</dbReference>
<name>A0A420HIC2_9PEZI</name>
<dbReference type="EMBL" id="MCBQ01019063">
    <property type="protein sequence ID" value="RKF57135.1"/>
    <property type="molecule type" value="Genomic_DNA"/>
</dbReference>
<evidence type="ECO:0000256" key="4">
    <source>
        <dbReference type="PROSITE-ProRule" id="PRU00175"/>
    </source>
</evidence>
<keyword evidence="8" id="KW-1185">Reference proteome</keyword>
<dbReference type="InterPro" id="IPR017907">
    <property type="entry name" value="Znf_RING_CS"/>
</dbReference>
<reference evidence="7 8" key="1">
    <citation type="journal article" date="2018" name="BMC Genomics">
        <title>Comparative genome analyses reveal sequence features reflecting distinct modes of host-adaptation between dicot and monocot powdery mildew.</title>
        <authorList>
            <person name="Wu Y."/>
            <person name="Ma X."/>
            <person name="Pan Z."/>
            <person name="Kale S.D."/>
            <person name="Song Y."/>
            <person name="King H."/>
            <person name="Zhang Q."/>
            <person name="Presley C."/>
            <person name="Deng X."/>
            <person name="Wei C.I."/>
            <person name="Xiao S."/>
        </authorList>
    </citation>
    <scope>NUCLEOTIDE SEQUENCE [LARGE SCALE GENOMIC DNA]</scope>
    <source>
        <strain evidence="7">UMSG3</strain>
    </source>
</reference>
<proteinExistence type="predicted"/>
<evidence type="ECO:0000256" key="5">
    <source>
        <dbReference type="SAM" id="Coils"/>
    </source>
</evidence>
<dbReference type="GO" id="GO:0007131">
    <property type="term" value="P:reciprocal meiotic recombination"/>
    <property type="evidence" value="ECO:0007669"/>
    <property type="project" value="InterPro"/>
</dbReference>
<dbReference type="GO" id="GO:0008270">
    <property type="term" value="F:zinc ion binding"/>
    <property type="evidence" value="ECO:0007669"/>
    <property type="project" value="UniProtKB-KW"/>
</dbReference>
<protein>
    <submittedName>
        <fullName evidence="7">E3 ubiquitin-protein ligase CCNB1IP1</fullName>
    </submittedName>
</protein>
<keyword evidence="2 4" id="KW-0863">Zinc-finger</keyword>
<evidence type="ECO:0000256" key="1">
    <source>
        <dbReference type="ARBA" id="ARBA00022723"/>
    </source>
</evidence>
<feature type="coiled-coil region" evidence="5">
    <location>
        <begin position="113"/>
        <end position="163"/>
    </location>
</feature>
<dbReference type="AlphaFoldDB" id="A0A420HIC2"/>
<evidence type="ECO:0000256" key="2">
    <source>
        <dbReference type="ARBA" id="ARBA00022771"/>
    </source>
</evidence>
<dbReference type="InterPro" id="IPR001841">
    <property type="entry name" value="Znf_RING"/>
</dbReference>
<dbReference type="InterPro" id="IPR013083">
    <property type="entry name" value="Znf_RING/FYVE/PHD"/>
</dbReference>
<gene>
    <name evidence="7" type="ORF">GcM3_190048</name>
</gene>
<dbReference type="InterPro" id="IPR042448">
    <property type="entry name" value="CCNB1IP1"/>
</dbReference>
<keyword evidence="3" id="KW-0862">Zinc</keyword>
<dbReference type="Proteomes" id="UP000283383">
    <property type="component" value="Unassembled WGS sequence"/>
</dbReference>
<dbReference type="PANTHER" id="PTHR14305">
    <property type="entry name" value="E3 UBIQUITIN-PROTEIN LIGASE CCNB1IP1"/>
    <property type="match status" value="1"/>
</dbReference>
<dbReference type="GO" id="GO:0000795">
    <property type="term" value="C:synaptonemal complex"/>
    <property type="evidence" value="ECO:0007669"/>
    <property type="project" value="InterPro"/>
</dbReference>
<comment type="caution">
    <text evidence="7">The sequence shown here is derived from an EMBL/GenBank/DDBJ whole genome shotgun (WGS) entry which is preliminary data.</text>
</comment>
<evidence type="ECO:0000313" key="7">
    <source>
        <dbReference type="EMBL" id="RKF57135.1"/>
    </source>
</evidence>
<dbReference type="PROSITE" id="PS00518">
    <property type="entry name" value="ZF_RING_1"/>
    <property type="match status" value="1"/>
</dbReference>
<feature type="domain" description="RING-type" evidence="6">
    <location>
        <begin position="12"/>
        <end position="54"/>
    </location>
</feature>
<keyword evidence="1" id="KW-0479">Metal-binding</keyword>